<feature type="transmembrane region" description="Helical" evidence="4">
    <location>
        <begin position="6"/>
        <end position="32"/>
    </location>
</feature>
<keyword evidence="4" id="KW-0812">Transmembrane</keyword>
<keyword evidence="3 5" id="KW-0808">Transferase</keyword>
<feature type="transmembrane region" description="Helical" evidence="4">
    <location>
        <begin position="331"/>
        <end position="351"/>
    </location>
</feature>
<dbReference type="GO" id="GO:0016757">
    <property type="term" value="F:glycosyltransferase activity"/>
    <property type="evidence" value="ECO:0007669"/>
    <property type="project" value="UniProtKB-KW"/>
</dbReference>
<keyword evidence="4" id="KW-0472">Membrane</keyword>
<reference evidence="5 6" key="1">
    <citation type="submission" date="2024-10" db="EMBL/GenBank/DDBJ databases">
        <title>The Natural Products Discovery Center: Release of the First 8490 Sequenced Strains for Exploring Actinobacteria Biosynthetic Diversity.</title>
        <authorList>
            <person name="Kalkreuter E."/>
            <person name="Kautsar S.A."/>
            <person name="Yang D."/>
            <person name="Bader C.D."/>
            <person name="Teijaro C.N."/>
            <person name="Fluegel L."/>
            <person name="Davis C.M."/>
            <person name="Simpson J.R."/>
            <person name="Lauterbach L."/>
            <person name="Steele A.D."/>
            <person name="Gui C."/>
            <person name="Meng S."/>
            <person name="Li G."/>
            <person name="Viehrig K."/>
            <person name="Ye F."/>
            <person name="Su P."/>
            <person name="Kiefer A.F."/>
            <person name="Nichols A."/>
            <person name="Cepeda A.J."/>
            <person name="Yan W."/>
            <person name="Fan B."/>
            <person name="Jiang Y."/>
            <person name="Adhikari A."/>
            <person name="Zheng C.-J."/>
            <person name="Schuster L."/>
            <person name="Cowan T.M."/>
            <person name="Smanski M.J."/>
            <person name="Chevrette M.G."/>
            <person name="De Carvalho L.P.S."/>
            <person name="Shen B."/>
        </authorList>
    </citation>
    <scope>NUCLEOTIDE SEQUENCE [LARGE SCALE GENOMIC DNA]</scope>
    <source>
        <strain evidence="5 6">NPDC017990</strain>
    </source>
</reference>
<dbReference type="PANTHER" id="PTHR43630:SF1">
    <property type="entry name" value="POLY-BETA-1,6-N-ACETYL-D-GLUCOSAMINE SYNTHASE"/>
    <property type="match status" value="1"/>
</dbReference>
<feature type="transmembrane region" description="Helical" evidence="4">
    <location>
        <begin position="290"/>
        <end position="319"/>
    </location>
</feature>
<evidence type="ECO:0000256" key="4">
    <source>
        <dbReference type="SAM" id="Phobius"/>
    </source>
</evidence>
<dbReference type="EMBL" id="JBIRGQ010000003">
    <property type="protein sequence ID" value="MFH8547231.1"/>
    <property type="molecule type" value="Genomic_DNA"/>
</dbReference>
<dbReference type="Gene3D" id="3.90.550.10">
    <property type="entry name" value="Spore Coat Polysaccharide Biosynthesis Protein SpsA, Chain A"/>
    <property type="match status" value="1"/>
</dbReference>
<dbReference type="RefSeq" id="WP_397713203.1">
    <property type="nucleotide sequence ID" value="NZ_JBIRGN010000003.1"/>
</dbReference>
<dbReference type="CDD" id="cd06423">
    <property type="entry name" value="CESA_like"/>
    <property type="match status" value="1"/>
</dbReference>
<protein>
    <submittedName>
        <fullName evidence="5">Glycosyltransferase</fullName>
        <ecNumber evidence="5">2.4.-.-</ecNumber>
    </submittedName>
</protein>
<evidence type="ECO:0000256" key="3">
    <source>
        <dbReference type="ARBA" id="ARBA00022679"/>
    </source>
</evidence>
<dbReference type="InterPro" id="IPR029044">
    <property type="entry name" value="Nucleotide-diphossugar_trans"/>
</dbReference>
<keyword evidence="2 5" id="KW-0328">Glycosyltransferase</keyword>
<evidence type="ECO:0000256" key="1">
    <source>
        <dbReference type="ARBA" id="ARBA00006739"/>
    </source>
</evidence>
<evidence type="ECO:0000256" key="2">
    <source>
        <dbReference type="ARBA" id="ARBA00022676"/>
    </source>
</evidence>
<keyword evidence="6" id="KW-1185">Reference proteome</keyword>
<dbReference type="Pfam" id="PF13641">
    <property type="entry name" value="Glyco_tranf_2_3"/>
    <property type="match status" value="1"/>
</dbReference>
<accession>A0ABW7QV73</accession>
<gene>
    <name evidence="5" type="ORF">ACH4F9_19705</name>
</gene>
<comment type="caution">
    <text evidence="5">The sequence shown here is derived from an EMBL/GenBank/DDBJ whole genome shotgun (WGS) entry which is preliminary data.</text>
</comment>
<proteinExistence type="inferred from homology"/>
<evidence type="ECO:0000313" key="5">
    <source>
        <dbReference type="EMBL" id="MFH8547231.1"/>
    </source>
</evidence>
<organism evidence="5 6">
    <name type="scientific">Streptomyces longisporoflavus</name>
    <dbReference type="NCBI Taxonomy" id="28044"/>
    <lineage>
        <taxon>Bacteria</taxon>
        <taxon>Bacillati</taxon>
        <taxon>Actinomycetota</taxon>
        <taxon>Actinomycetes</taxon>
        <taxon>Kitasatosporales</taxon>
        <taxon>Streptomycetaceae</taxon>
        <taxon>Streptomyces</taxon>
    </lineage>
</organism>
<comment type="similarity">
    <text evidence="1">Belongs to the glycosyltransferase 2 family.</text>
</comment>
<dbReference type="EC" id="2.4.-.-" evidence="5"/>
<dbReference type="Proteomes" id="UP001610818">
    <property type="component" value="Unassembled WGS sequence"/>
</dbReference>
<feature type="transmembrane region" description="Helical" evidence="4">
    <location>
        <begin position="363"/>
        <end position="384"/>
    </location>
</feature>
<name>A0ABW7QV73_9ACTN</name>
<dbReference type="SUPFAM" id="SSF53448">
    <property type="entry name" value="Nucleotide-diphospho-sugar transferases"/>
    <property type="match status" value="1"/>
</dbReference>
<keyword evidence="4" id="KW-1133">Transmembrane helix</keyword>
<sequence length="407" mass="45036">MHPIDLLLLFLAFYPVVTGAAWMVGGVLFRILEERPAPVRPPGGWPGVSILVPAYNEEQVISRCVAALRRVDYPQLEILVLNDGSRDQTVAAARAAAGGDARITVLDDGVNLGKADRLNDGMRQARHELVLVTDADTHLHPRAVRYLVARMMRSPRYAAIAGSPRVTNRGSVITTMQMLETASLIGLMRRTHALAGRVGTVAGVLGLFRRDAVLAVGGYDAQMATEDIELTWRLLEAGHLTGFEPDALVGMEVPQTVRGIWAQRTRWARGQGEVLRAHGRRVFRLRHRALWPIALEALLSYVWVLTMLIATVYGVIHWIRFPGDTQFRWMLAWGVGIAVIAMIQIAVATAVELRLDPKLPYACLLLPLYPLAYWTINALAAIVAQTRGLVRGPREKRVVWDLPRSSP</sequence>
<evidence type="ECO:0000313" key="6">
    <source>
        <dbReference type="Proteomes" id="UP001610818"/>
    </source>
</evidence>
<dbReference type="PANTHER" id="PTHR43630">
    <property type="entry name" value="POLY-BETA-1,6-N-ACETYL-D-GLUCOSAMINE SYNTHASE"/>
    <property type="match status" value="1"/>
</dbReference>